<protein>
    <submittedName>
        <fullName evidence="9">MFS transporter</fullName>
    </submittedName>
</protein>
<proteinExistence type="predicted"/>
<sequence length="229" mass="24546">MRGLFGLLAVLIRADLPKDVELLVLRHENQVLRRQLGGRPRWDHADRLWLAALSPPPVGGGVPGHPGDDPALASYPRGAASFLVGCLPTYESIGVAAPILLICLRILQGLGAGAEQAGAMTLVSEFAPRARRGMFAALPYVGIQGGTLLGAGIFAVLSALDQDLVHSWLWRVPFLFSVVLIAVALVIRLKMQESPAFKAMESNRELAGRSRAGTTPISWHVMSCSKIVM</sequence>
<dbReference type="InterPro" id="IPR020846">
    <property type="entry name" value="MFS_dom"/>
</dbReference>
<dbReference type="RefSeq" id="WP_379523871.1">
    <property type="nucleotide sequence ID" value="NZ_JBHSPA010000112.1"/>
</dbReference>
<gene>
    <name evidence="9" type="ORF">ACFPZ3_62340</name>
</gene>
<feature type="transmembrane region" description="Helical" evidence="7">
    <location>
        <begin position="135"/>
        <end position="156"/>
    </location>
</feature>
<dbReference type="Gene3D" id="1.20.1250.20">
    <property type="entry name" value="MFS general substrate transporter like domains"/>
    <property type="match status" value="1"/>
</dbReference>
<dbReference type="InterPro" id="IPR005828">
    <property type="entry name" value="MFS_sugar_transport-like"/>
</dbReference>
<evidence type="ECO:0000256" key="3">
    <source>
        <dbReference type="ARBA" id="ARBA00022475"/>
    </source>
</evidence>
<dbReference type="PROSITE" id="PS00217">
    <property type="entry name" value="SUGAR_TRANSPORT_2"/>
    <property type="match status" value="1"/>
</dbReference>
<evidence type="ECO:0000313" key="9">
    <source>
        <dbReference type="EMBL" id="MFC5834458.1"/>
    </source>
</evidence>
<evidence type="ECO:0000256" key="1">
    <source>
        <dbReference type="ARBA" id="ARBA00004651"/>
    </source>
</evidence>
<comment type="caution">
    <text evidence="9">The sequence shown here is derived from an EMBL/GenBank/DDBJ whole genome shotgun (WGS) entry which is preliminary data.</text>
</comment>
<keyword evidence="10" id="KW-1185">Reference proteome</keyword>
<keyword evidence="3" id="KW-1003">Cell membrane</keyword>
<dbReference type="Proteomes" id="UP001596058">
    <property type="component" value="Unassembled WGS sequence"/>
</dbReference>
<dbReference type="InterPro" id="IPR036259">
    <property type="entry name" value="MFS_trans_sf"/>
</dbReference>
<comment type="subcellular location">
    <subcellularLocation>
        <location evidence="1">Cell membrane</location>
        <topology evidence="1">Multi-pass membrane protein</topology>
    </subcellularLocation>
</comment>
<dbReference type="PANTHER" id="PTHR43045">
    <property type="entry name" value="SHIKIMATE TRANSPORTER"/>
    <property type="match status" value="1"/>
</dbReference>
<evidence type="ECO:0000256" key="4">
    <source>
        <dbReference type="ARBA" id="ARBA00022692"/>
    </source>
</evidence>
<accession>A0ABW1DBB8</accession>
<keyword evidence="6 7" id="KW-0472">Membrane</keyword>
<dbReference type="InterPro" id="IPR005829">
    <property type="entry name" value="Sugar_transporter_CS"/>
</dbReference>
<dbReference type="EMBL" id="JBHSPA010000112">
    <property type="protein sequence ID" value="MFC5834458.1"/>
    <property type="molecule type" value="Genomic_DNA"/>
</dbReference>
<evidence type="ECO:0000256" key="5">
    <source>
        <dbReference type="ARBA" id="ARBA00022989"/>
    </source>
</evidence>
<evidence type="ECO:0000256" key="7">
    <source>
        <dbReference type="SAM" id="Phobius"/>
    </source>
</evidence>
<evidence type="ECO:0000256" key="6">
    <source>
        <dbReference type="ARBA" id="ARBA00023136"/>
    </source>
</evidence>
<keyword evidence="2" id="KW-0813">Transport</keyword>
<name>A0ABW1DBB8_9ACTN</name>
<organism evidence="9 10">
    <name type="scientific">Nonomuraea insulae</name>
    <dbReference type="NCBI Taxonomy" id="1616787"/>
    <lineage>
        <taxon>Bacteria</taxon>
        <taxon>Bacillati</taxon>
        <taxon>Actinomycetota</taxon>
        <taxon>Actinomycetes</taxon>
        <taxon>Streptosporangiales</taxon>
        <taxon>Streptosporangiaceae</taxon>
        <taxon>Nonomuraea</taxon>
    </lineage>
</organism>
<feature type="transmembrane region" description="Helical" evidence="7">
    <location>
        <begin position="93"/>
        <end position="114"/>
    </location>
</feature>
<reference evidence="10" key="1">
    <citation type="journal article" date="2019" name="Int. J. Syst. Evol. Microbiol.">
        <title>The Global Catalogue of Microorganisms (GCM) 10K type strain sequencing project: providing services to taxonomists for standard genome sequencing and annotation.</title>
        <authorList>
            <consortium name="The Broad Institute Genomics Platform"/>
            <consortium name="The Broad Institute Genome Sequencing Center for Infectious Disease"/>
            <person name="Wu L."/>
            <person name="Ma J."/>
        </authorList>
    </citation>
    <scope>NUCLEOTIDE SEQUENCE [LARGE SCALE GENOMIC DNA]</scope>
    <source>
        <strain evidence="10">CCUG 53903</strain>
    </source>
</reference>
<dbReference type="PROSITE" id="PS50850">
    <property type="entry name" value="MFS"/>
    <property type="match status" value="1"/>
</dbReference>
<dbReference type="SUPFAM" id="SSF103473">
    <property type="entry name" value="MFS general substrate transporter"/>
    <property type="match status" value="1"/>
</dbReference>
<dbReference type="PANTHER" id="PTHR43045:SF1">
    <property type="entry name" value="SHIKIMATE TRANSPORTER"/>
    <property type="match status" value="1"/>
</dbReference>
<evidence type="ECO:0000259" key="8">
    <source>
        <dbReference type="PROSITE" id="PS50850"/>
    </source>
</evidence>
<evidence type="ECO:0000256" key="2">
    <source>
        <dbReference type="ARBA" id="ARBA00022448"/>
    </source>
</evidence>
<feature type="domain" description="Major facilitator superfamily (MFS) profile" evidence="8">
    <location>
        <begin position="1"/>
        <end position="229"/>
    </location>
</feature>
<keyword evidence="5 7" id="KW-1133">Transmembrane helix</keyword>
<keyword evidence="4 7" id="KW-0812">Transmembrane</keyword>
<evidence type="ECO:0000313" key="10">
    <source>
        <dbReference type="Proteomes" id="UP001596058"/>
    </source>
</evidence>
<dbReference type="Pfam" id="PF00083">
    <property type="entry name" value="Sugar_tr"/>
    <property type="match status" value="1"/>
</dbReference>
<feature type="transmembrane region" description="Helical" evidence="7">
    <location>
        <begin position="168"/>
        <end position="189"/>
    </location>
</feature>